<comment type="caution">
    <text evidence="1">The sequence shown here is derived from an EMBL/GenBank/DDBJ whole genome shotgun (WGS) entry which is preliminary data.</text>
</comment>
<evidence type="ECO:0000313" key="2">
    <source>
        <dbReference type="Proteomes" id="UP000596742"/>
    </source>
</evidence>
<dbReference type="Proteomes" id="UP000596742">
    <property type="component" value="Unassembled WGS sequence"/>
</dbReference>
<sequence length="251" mass="28844">MTPVEASKSKNELTVYKNLYPEKEEKIKKPKFEAGNTVVFTDYRNNQLIIRNVEDGSDIHRILLSYKPLYMTVVNSNTVAVSCKFNKTILIINISTRSVTSTINTSRYCGRIAYKDKHLYVVIDKSIIRVMDLTGKVIRTIPLHSGVRITDITVDRDRLVSIDWTTLYCCSLDGQLIWMFKMDQFKDLSRLTTDNEGTVYVTNYETNTVVFVSNDGKIHKEYRTQSDKLDVPSGIYFDKKENSLLVGNHTD</sequence>
<gene>
    <name evidence="1" type="ORF">MGAL_10B035103</name>
</gene>
<dbReference type="Gene3D" id="2.40.10.500">
    <property type="match status" value="1"/>
</dbReference>
<feature type="non-terminal residue" evidence="1">
    <location>
        <position position="1"/>
    </location>
</feature>
<name>A0A8B6FZI1_MYTGA</name>
<proteinExistence type="predicted"/>
<dbReference type="Gene3D" id="2.130.10.10">
    <property type="entry name" value="YVTN repeat-like/Quinoprotein amine dehydrogenase"/>
    <property type="match status" value="1"/>
</dbReference>
<keyword evidence="2" id="KW-1185">Reference proteome</keyword>
<dbReference type="EMBL" id="UYJE01007629">
    <property type="protein sequence ID" value="VDI56519.1"/>
    <property type="molecule type" value="Genomic_DNA"/>
</dbReference>
<protein>
    <submittedName>
        <fullName evidence="1">Uncharacterized protein</fullName>
    </submittedName>
</protein>
<reference evidence="1" key="1">
    <citation type="submission" date="2018-11" db="EMBL/GenBank/DDBJ databases">
        <authorList>
            <person name="Alioto T."/>
            <person name="Alioto T."/>
        </authorList>
    </citation>
    <scope>NUCLEOTIDE SEQUENCE</scope>
</reference>
<evidence type="ECO:0000313" key="1">
    <source>
        <dbReference type="EMBL" id="VDI56519.1"/>
    </source>
</evidence>
<dbReference type="SUPFAM" id="SSF101898">
    <property type="entry name" value="NHL repeat"/>
    <property type="match status" value="1"/>
</dbReference>
<dbReference type="OrthoDB" id="6103839at2759"/>
<organism evidence="1 2">
    <name type="scientific">Mytilus galloprovincialis</name>
    <name type="common">Mediterranean mussel</name>
    <dbReference type="NCBI Taxonomy" id="29158"/>
    <lineage>
        <taxon>Eukaryota</taxon>
        <taxon>Metazoa</taxon>
        <taxon>Spiralia</taxon>
        <taxon>Lophotrochozoa</taxon>
        <taxon>Mollusca</taxon>
        <taxon>Bivalvia</taxon>
        <taxon>Autobranchia</taxon>
        <taxon>Pteriomorphia</taxon>
        <taxon>Mytilida</taxon>
        <taxon>Mytiloidea</taxon>
        <taxon>Mytilidae</taxon>
        <taxon>Mytilinae</taxon>
        <taxon>Mytilus</taxon>
    </lineage>
</organism>
<dbReference type="InterPro" id="IPR015943">
    <property type="entry name" value="WD40/YVTN_repeat-like_dom_sf"/>
</dbReference>
<dbReference type="AlphaFoldDB" id="A0A8B6FZI1"/>
<accession>A0A8B6FZI1</accession>